<proteinExistence type="predicted"/>
<keyword evidence="3" id="KW-1185">Reference proteome</keyword>
<evidence type="ECO:0000313" key="2">
    <source>
        <dbReference type="EMBL" id="KAH8033135.1"/>
    </source>
</evidence>
<evidence type="ECO:0000256" key="1">
    <source>
        <dbReference type="SAM" id="MobiDB-lite"/>
    </source>
</evidence>
<dbReference type="Proteomes" id="UP000821866">
    <property type="component" value="Chromosome 2"/>
</dbReference>
<feature type="region of interest" description="Disordered" evidence="1">
    <location>
        <begin position="127"/>
        <end position="150"/>
    </location>
</feature>
<protein>
    <submittedName>
        <fullName evidence="2">Uncharacterized protein</fullName>
    </submittedName>
</protein>
<organism evidence="2 3">
    <name type="scientific">Rhipicephalus microplus</name>
    <name type="common">Cattle tick</name>
    <name type="synonym">Boophilus microplus</name>
    <dbReference type="NCBI Taxonomy" id="6941"/>
    <lineage>
        <taxon>Eukaryota</taxon>
        <taxon>Metazoa</taxon>
        <taxon>Ecdysozoa</taxon>
        <taxon>Arthropoda</taxon>
        <taxon>Chelicerata</taxon>
        <taxon>Arachnida</taxon>
        <taxon>Acari</taxon>
        <taxon>Parasitiformes</taxon>
        <taxon>Ixodida</taxon>
        <taxon>Ixodoidea</taxon>
        <taxon>Ixodidae</taxon>
        <taxon>Rhipicephalinae</taxon>
        <taxon>Rhipicephalus</taxon>
        <taxon>Boophilus</taxon>
    </lineage>
</organism>
<feature type="compositionally biased region" description="Pro residues" evidence="1">
    <location>
        <begin position="11"/>
        <end position="24"/>
    </location>
</feature>
<accession>A0A9J6EFT8</accession>
<dbReference type="AlphaFoldDB" id="A0A9J6EFT8"/>
<evidence type="ECO:0000313" key="3">
    <source>
        <dbReference type="Proteomes" id="UP000821866"/>
    </source>
</evidence>
<gene>
    <name evidence="2" type="ORF">HPB51_007752</name>
</gene>
<feature type="region of interest" description="Disordered" evidence="1">
    <location>
        <begin position="1"/>
        <end position="25"/>
    </location>
</feature>
<reference evidence="2" key="2">
    <citation type="submission" date="2021-09" db="EMBL/GenBank/DDBJ databases">
        <authorList>
            <person name="Jia N."/>
            <person name="Wang J."/>
            <person name="Shi W."/>
            <person name="Du L."/>
            <person name="Sun Y."/>
            <person name="Zhan W."/>
            <person name="Jiang J."/>
            <person name="Wang Q."/>
            <person name="Zhang B."/>
            <person name="Ji P."/>
            <person name="Sakyi L.B."/>
            <person name="Cui X."/>
            <person name="Yuan T."/>
            <person name="Jiang B."/>
            <person name="Yang W."/>
            <person name="Lam T.T.-Y."/>
            <person name="Chang Q."/>
            <person name="Ding S."/>
            <person name="Wang X."/>
            <person name="Zhu J."/>
            <person name="Ruan X."/>
            <person name="Zhao L."/>
            <person name="Wei J."/>
            <person name="Que T."/>
            <person name="Du C."/>
            <person name="Cheng J."/>
            <person name="Dai P."/>
            <person name="Han X."/>
            <person name="Huang E."/>
            <person name="Gao Y."/>
            <person name="Liu J."/>
            <person name="Shao H."/>
            <person name="Ye R."/>
            <person name="Li L."/>
            <person name="Wei W."/>
            <person name="Wang X."/>
            <person name="Wang C."/>
            <person name="Huo Q."/>
            <person name="Li W."/>
            <person name="Guo W."/>
            <person name="Chen H."/>
            <person name="Chen S."/>
            <person name="Zhou L."/>
            <person name="Zhou L."/>
            <person name="Ni X."/>
            <person name="Tian J."/>
            <person name="Zhou Y."/>
            <person name="Sheng Y."/>
            <person name="Liu T."/>
            <person name="Pan Y."/>
            <person name="Xia L."/>
            <person name="Li J."/>
            <person name="Zhao F."/>
            <person name="Cao W."/>
        </authorList>
    </citation>
    <scope>NUCLEOTIDE SEQUENCE</scope>
    <source>
        <strain evidence="2">Rmic-2018</strain>
        <tissue evidence="2">Larvae</tissue>
    </source>
</reference>
<name>A0A9J6EFT8_RHIMP</name>
<sequence length="209" mass="22509">MISARCTVPQRPHPPKPPELPPGITPDQAHQVEVAAVSIGTTPGAGQQPSTATVQRYTPYSVNLSLQPGQGPPIERVSCLDINLAEGPDDYYSGMSESSATITYVDATALFSNVSEKDVDVLPNKHCRGSKRSHMPPNSLPAENTPKPNLTIIFKPRTSGRVITRFNLLASTAALEEAAPEEVLQVWQNERLNCLAVDSAVMQTPPNAY</sequence>
<comment type="caution">
    <text evidence="2">The sequence shown here is derived from an EMBL/GenBank/DDBJ whole genome shotgun (WGS) entry which is preliminary data.</text>
</comment>
<reference evidence="2" key="1">
    <citation type="journal article" date="2020" name="Cell">
        <title>Large-Scale Comparative Analyses of Tick Genomes Elucidate Their Genetic Diversity and Vector Capacities.</title>
        <authorList>
            <consortium name="Tick Genome and Microbiome Consortium (TIGMIC)"/>
            <person name="Jia N."/>
            <person name="Wang J."/>
            <person name="Shi W."/>
            <person name="Du L."/>
            <person name="Sun Y."/>
            <person name="Zhan W."/>
            <person name="Jiang J.F."/>
            <person name="Wang Q."/>
            <person name="Zhang B."/>
            <person name="Ji P."/>
            <person name="Bell-Sakyi L."/>
            <person name="Cui X.M."/>
            <person name="Yuan T.T."/>
            <person name="Jiang B.G."/>
            <person name="Yang W.F."/>
            <person name="Lam T.T."/>
            <person name="Chang Q.C."/>
            <person name="Ding S.J."/>
            <person name="Wang X.J."/>
            <person name="Zhu J.G."/>
            <person name="Ruan X.D."/>
            <person name="Zhao L."/>
            <person name="Wei J.T."/>
            <person name="Ye R.Z."/>
            <person name="Que T.C."/>
            <person name="Du C.H."/>
            <person name="Zhou Y.H."/>
            <person name="Cheng J.X."/>
            <person name="Dai P.F."/>
            <person name="Guo W.B."/>
            <person name="Han X.H."/>
            <person name="Huang E.J."/>
            <person name="Li L.F."/>
            <person name="Wei W."/>
            <person name="Gao Y.C."/>
            <person name="Liu J.Z."/>
            <person name="Shao H.Z."/>
            <person name="Wang X."/>
            <person name="Wang C.C."/>
            <person name="Yang T.C."/>
            <person name="Huo Q.B."/>
            <person name="Li W."/>
            <person name="Chen H.Y."/>
            <person name="Chen S.E."/>
            <person name="Zhou L.G."/>
            <person name="Ni X.B."/>
            <person name="Tian J.H."/>
            <person name="Sheng Y."/>
            <person name="Liu T."/>
            <person name="Pan Y.S."/>
            <person name="Xia L.Y."/>
            <person name="Li J."/>
            <person name="Zhao F."/>
            <person name="Cao W.C."/>
        </authorList>
    </citation>
    <scope>NUCLEOTIDE SEQUENCE</scope>
    <source>
        <strain evidence="2">Rmic-2018</strain>
    </source>
</reference>
<dbReference type="EMBL" id="JABSTU010000004">
    <property type="protein sequence ID" value="KAH8033135.1"/>
    <property type="molecule type" value="Genomic_DNA"/>
</dbReference>